<dbReference type="Proteomes" id="UP000230025">
    <property type="component" value="Unassembled WGS sequence"/>
</dbReference>
<dbReference type="AlphaFoldDB" id="A0A2M7GYJ7"/>
<organism evidence="1 2">
    <name type="scientific">bacterium (Candidatus Ratteibacteria) CG15_BIG_FIL_POST_REV_8_21_14_020_41_12</name>
    <dbReference type="NCBI Taxonomy" id="2014291"/>
    <lineage>
        <taxon>Bacteria</taxon>
        <taxon>Candidatus Ratteibacteria</taxon>
    </lineage>
</organism>
<evidence type="ECO:0000313" key="1">
    <source>
        <dbReference type="EMBL" id="PIW33527.1"/>
    </source>
</evidence>
<feature type="non-terminal residue" evidence="1">
    <location>
        <position position="1"/>
    </location>
</feature>
<evidence type="ECO:0000313" key="2">
    <source>
        <dbReference type="Proteomes" id="UP000230025"/>
    </source>
</evidence>
<proteinExistence type="predicted"/>
<feature type="non-terminal residue" evidence="1">
    <location>
        <position position="153"/>
    </location>
</feature>
<comment type="caution">
    <text evidence="1">The sequence shown here is derived from an EMBL/GenBank/DDBJ whole genome shotgun (WGS) entry which is preliminary data.</text>
</comment>
<protein>
    <submittedName>
        <fullName evidence="1">Uncharacterized protein</fullName>
    </submittedName>
</protein>
<reference evidence="2" key="1">
    <citation type="submission" date="2017-09" db="EMBL/GenBank/DDBJ databases">
        <title>Depth-based differentiation of microbial function through sediment-hosted aquifers and enrichment of novel symbionts in the deep terrestrial subsurface.</title>
        <authorList>
            <person name="Probst A.J."/>
            <person name="Ladd B."/>
            <person name="Jarett J.K."/>
            <person name="Geller-Mcgrath D.E."/>
            <person name="Sieber C.M.K."/>
            <person name="Emerson J.B."/>
            <person name="Anantharaman K."/>
            <person name="Thomas B.C."/>
            <person name="Malmstrom R."/>
            <person name="Stieglmeier M."/>
            <person name="Klingl A."/>
            <person name="Woyke T."/>
            <person name="Ryan C.M."/>
            <person name="Banfield J.F."/>
        </authorList>
    </citation>
    <scope>NUCLEOTIDE SEQUENCE [LARGE SCALE GENOMIC DNA]</scope>
</reference>
<dbReference type="EMBL" id="PFFY01000182">
    <property type="protein sequence ID" value="PIW33527.1"/>
    <property type="molecule type" value="Genomic_DNA"/>
</dbReference>
<name>A0A2M7GYJ7_9BACT</name>
<sequence>RPAIKTAEDIVSQFPTEDIKIFGSTQVFKRAPLAERQARSLLGVTKAKPDLDIVVYNSEIESFIKARESQIDFKEYDIKQYIKEVPKGYEGLINIRGDTIFRAGDNYYKFTSSGLQWVNNPDLIKAFKGATPIKEVIESFRRQALPIPKAAPG</sequence>
<gene>
    <name evidence="1" type="ORF">COW28_03850</name>
</gene>
<accession>A0A2M7GYJ7</accession>